<dbReference type="InterPro" id="IPR036868">
    <property type="entry name" value="TusA-like_sf"/>
</dbReference>
<evidence type="ECO:0000313" key="2">
    <source>
        <dbReference type="Proteomes" id="UP001177212"/>
    </source>
</evidence>
<organism evidence="1 2">
    <name type="scientific">Pseudoalteromonas marina</name>
    <dbReference type="NCBI Taxonomy" id="267375"/>
    <lineage>
        <taxon>Bacteria</taxon>
        <taxon>Pseudomonadati</taxon>
        <taxon>Pseudomonadota</taxon>
        <taxon>Gammaproteobacteria</taxon>
        <taxon>Alteromonadales</taxon>
        <taxon>Pseudoalteromonadaceae</taxon>
        <taxon>Pseudoalteromonas</taxon>
    </lineage>
</organism>
<reference evidence="1" key="1">
    <citation type="submission" date="2023-07" db="EMBL/GenBank/DDBJ databases">
        <title>Genome content predicts the carbon catabolic preferences of heterotrophic bacteria.</title>
        <authorList>
            <person name="Gralka M."/>
        </authorList>
    </citation>
    <scope>NUCLEOTIDE SEQUENCE</scope>
    <source>
        <strain evidence="1">4G09</strain>
    </source>
</reference>
<sequence>MLHQDLRSYRCPQQFIQFKLGLREALSTRQAITFSVNSDESMDDIERYLKKYAYSYNLDKQQGLLLVEPLRV</sequence>
<dbReference type="Gene3D" id="3.30.110.40">
    <property type="entry name" value="TusA-like domain"/>
    <property type="match status" value="1"/>
</dbReference>
<dbReference type="RefSeq" id="WP_008129787.1">
    <property type="nucleotide sequence ID" value="NZ_CALSLX010000001.1"/>
</dbReference>
<protein>
    <submittedName>
        <fullName evidence="1">Uncharacterized protein</fullName>
    </submittedName>
</protein>
<name>A0ABT9FJQ3_9GAMM</name>
<accession>A0ABT9FJQ3</accession>
<keyword evidence="2" id="KW-1185">Reference proteome</keyword>
<gene>
    <name evidence="1" type="ORF">Q8W34_19800</name>
</gene>
<dbReference type="Proteomes" id="UP001177212">
    <property type="component" value="Unassembled WGS sequence"/>
</dbReference>
<dbReference type="EMBL" id="JAUYVT010000028">
    <property type="protein sequence ID" value="MDP2566894.1"/>
    <property type="molecule type" value="Genomic_DNA"/>
</dbReference>
<evidence type="ECO:0000313" key="1">
    <source>
        <dbReference type="EMBL" id="MDP2566894.1"/>
    </source>
</evidence>
<comment type="caution">
    <text evidence="1">The sequence shown here is derived from an EMBL/GenBank/DDBJ whole genome shotgun (WGS) entry which is preliminary data.</text>
</comment>
<proteinExistence type="predicted"/>